<dbReference type="GO" id="GO:0005525">
    <property type="term" value="F:GTP binding"/>
    <property type="evidence" value="ECO:0007669"/>
    <property type="project" value="InterPro"/>
</dbReference>
<keyword evidence="3" id="KW-1185">Reference proteome</keyword>
<evidence type="ECO:0000259" key="1">
    <source>
        <dbReference type="PROSITE" id="PS50181"/>
    </source>
</evidence>
<dbReference type="AlphaFoldDB" id="A0AAW2ZAM0"/>
<comment type="caution">
    <text evidence="2">The sequence shown here is derived from an EMBL/GenBank/DDBJ whole genome shotgun (WGS) entry which is preliminary data.</text>
</comment>
<protein>
    <recommendedName>
        <fullName evidence="1">F-box domain-containing protein</fullName>
    </recommendedName>
</protein>
<proteinExistence type="predicted"/>
<reference evidence="2 3" key="1">
    <citation type="submission" date="2024-03" db="EMBL/GenBank/DDBJ databases">
        <title>The Acrasis kona genome and developmental transcriptomes reveal deep origins of eukaryotic multicellular pathways.</title>
        <authorList>
            <person name="Sheikh S."/>
            <person name="Fu C.-J."/>
            <person name="Brown M.W."/>
            <person name="Baldauf S.L."/>
        </authorList>
    </citation>
    <scope>NUCLEOTIDE SEQUENCE [LARGE SCALE GENOMIC DNA]</scope>
    <source>
        <strain evidence="2 3">ATCC MYA-3509</strain>
    </source>
</reference>
<dbReference type="InterPro" id="IPR036543">
    <property type="entry name" value="Guanylate-bd_C_sf"/>
</dbReference>
<feature type="domain" description="F-box" evidence="1">
    <location>
        <begin position="1"/>
        <end position="45"/>
    </location>
</feature>
<accession>A0AAW2ZAM0</accession>
<dbReference type="EMBL" id="JAOPGA020001235">
    <property type="protein sequence ID" value="KAL0486500.1"/>
    <property type="molecule type" value="Genomic_DNA"/>
</dbReference>
<dbReference type="InterPro" id="IPR001810">
    <property type="entry name" value="F-box_dom"/>
</dbReference>
<dbReference type="Proteomes" id="UP001431209">
    <property type="component" value="Unassembled WGS sequence"/>
</dbReference>
<dbReference type="PROSITE" id="PS50181">
    <property type="entry name" value="FBOX"/>
    <property type="match status" value="1"/>
</dbReference>
<dbReference type="Pfam" id="PF12937">
    <property type="entry name" value="F-box-like"/>
    <property type="match status" value="1"/>
</dbReference>
<sequence length="666" mass="77666">METLPHEVFAEILSYSGYSEILCLMTTSKKIYQSFHEDSIIWRILCNNNDFDLENNHAFISYRELYFRYYHPSGQNELTWLYNYDTTKSEWQLNEKCLELLDSLKNSEISIVTVIDLHLESSKDVLNTLTGYKNAFSDSVKTLGASTLPNIQIWNKPYRYDAKSRVLFLRATGLNNVTEENLYFRKCVMDMIILISSVFIVCVPPAASDYVSTLDSVLLEMREPSCLFATHSESPACLIVHHASPSCDREEISYPHSTDPLVDVPPQSNFASCLVNWFGKLHGIVTTSNQNERYRHDLWTFVHDVIHPLRLSWPLSRWDGVRPTGVLVKQYIEFININENKSHSAAFVNERSHVVRYDKPISEFAKKILSDNVVSFTEFYTRATNCELNPSEPLEMRQLVQVSEMHARYALQAFMNQSKTALFFHRTIEDFETLLKARINDNFRPLWRTNSRYSENYCNTIFDCCFKWIRAQCDCPRDEIDVNEFVEHFRESLSLFLENSRGTRTYFVMSFCASQSLQMVSGTHPHLAGICEQLMTEVERASIEYATKVEQERNILQRLTGYRLKLLTFENTIDRLNEDIEARSKQLELCELHDDILCERVSHLTCGQVDRERYGARRRLFIENAKTHLEHVKAQYQDHRKQFLNNFSEIQLEGGISQVYSVSKNK</sequence>
<organism evidence="2 3">
    <name type="scientific">Acrasis kona</name>
    <dbReference type="NCBI Taxonomy" id="1008807"/>
    <lineage>
        <taxon>Eukaryota</taxon>
        <taxon>Discoba</taxon>
        <taxon>Heterolobosea</taxon>
        <taxon>Tetramitia</taxon>
        <taxon>Eutetramitia</taxon>
        <taxon>Acrasidae</taxon>
        <taxon>Acrasis</taxon>
    </lineage>
</organism>
<gene>
    <name evidence="2" type="ORF">AKO1_012013</name>
</gene>
<dbReference type="SUPFAM" id="SSF81383">
    <property type="entry name" value="F-box domain"/>
    <property type="match status" value="1"/>
</dbReference>
<dbReference type="SUPFAM" id="SSF48340">
    <property type="entry name" value="Interferon-induced guanylate-binding protein 1 (GBP1), C-terminal domain"/>
    <property type="match status" value="1"/>
</dbReference>
<dbReference type="Pfam" id="PF02263">
    <property type="entry name" value="GBP"/>
    <property type="match status" value="1"/>
</dbReference>
<evidence type="ECO:0000313" key="3">
    <source>
        <dbReference type="Proteomes" id="UP001431209"/>
    </source>
</evidence>
<evidence type="ECO:0000313" key="2">
    <source>
        <dbReference type="EMBL" id="KAL0486500.1"/>
    </source>
</evidence>
<dbReference type="InterPro" id="IPR036047">
    <property type="entry name" value="F-box-like_dom_sf"/>
</dbReference>
<dbReference type="GO" id="GO:0003924">
    <property type="term" value="F:GTPase activity"/>
    <property type="evidence" value="ECO:0007669"/>
    <property type="project" value="InterPro"/>
</dbReference>
<name>A0AAW2ZAM0_9EUKA</name>
<dbReference type="InterPro" id="IPR015894">
    <property type="entry name" value="Guanylate-bd_N"/>
</dbReference>